<reference evidence="3" key="2">
    <citation type="journal article" date="2017" name="Nat. Plants">
        <title>The Aegilops tauschii genome reveals multiple impacts of transposons.</title>
        <authorList>
            <person name="Zhao G."/>
            <person name="Zou C."/>
            <person name="Li K."/>
            <person name="Wang K."/>
            <person name="Li T."/>
            <person name="Gao L."/>
            <person name="Zhang X."/>
            <person name="Wang H."/>
            <person name="Yang Z."/>
            <person name="Liu X."/>
            <person name="Jiang W."/>
            <person name="Mao L."/>
            <person name="Kong X."/>
            <person name="Jiao Y."/>
            <person name="Jia J."/>
        </authorList>
    </citation>
    <scope>NUCLEOTIDE SEQUENCE [LARGE SCALE GENOMIC DNA]</scope>
    <source>
        <strain evidence="3">cv. AL8/78</strain>
    </source>
</reference>
<organism evidence="2 3">
    <name type="scientific">Aegilops tauschii subsp. strangulata</name>
    <name type="common">Goatgrass</name>
    <dbReference type="NCBI Taxonomy" id="200361"/>
    <lineage>
        <taxon>Eukaryota</taxon>
        <taxon>Viridiplantae</taxon>
        <taxon>Streptophyta</taxon>
        <taxon>Embryophyta</taxon>
        <taxon>Tracheophyta</taxon>
        <taxon>Spermatophyta</taxon>
        <taxon>Magnoliopsida</taxon>
        <taxon>Liliopsida</taxon>
        <taxon>Poales</taxon>
        <taxon>Poaceae</taxon>
        <taxon>BOP clade</taxon>
        <taxon>Pooideae</taxon>
        <taxon>Triticodae</taxon>
        <taxon>Triticeae</taxon>
        <taxon>Triticinae</taxon>
        <taxon>Aegilops</taxon>
    </lineage>
</organism>
<feature type="compositionally biased region" description="Polar residues" evidence="1">
    <location>
        <begin position="1"/>
        <end position="13"/>
    </location>
</feature>
<evidence type="ECO:0000313" key="2">
    <source>
        <dbReference type="EnsemblPlants" id="AET1Gv20599600.1"/>
    </source>
</evidence>
<feature type="region of interest" description="Disordered" evidence="1">
    <location>
        <begin position="1"/>
        <end position="41"/>
    </location>
</feature>
<dbReference type="Gramene" id="AET1Gv20599600.1">
    <property type="protein sequence ID" value="AET1Gv20599600.1"/>
    <property type="gene ID" value="AET1Gv20599600"/>
</dbReference>
<proteinExistence type="predicted"/>
<dbReference type="EnsemblPlants" id="AET1Gv20599600.1">
    <property type="protein sequence ID" value="AET1Gv20599600.1"/>
    <property type="gene ID" value="AET1Gv20599600"/>
</dbReference>
<reference evidence="2" key="3">
    <citation type="journal article" date="2017" name="Nature">
        <title>Genome sequence of the progenitor of the wheat D genome Aegilops tauschii.</title>
        <authorList>
            <person name="Luo M.C."/>
            <person name="Gu Y.Q."/>
            <person name="Puiu D."/>
            <person name="Wang H."/>
            <person name="Twardziok S.O."/>
            <person name="Deal K.R."/>
            <person name="Huo N."/>
            <person name="Zhu T."/>
            <person name="Wang L."/>
            <person name="Wang Y."/>
            <person name="McGuire P.E."/>
            <person name="Liu S."/>
            <person name="Long H."/>
            <person name="Ramasamy R.K."/>
            <person name="Rodriguez J.C."/>
            <person name="Van S.L."/>
            <person name="Yuan L."/>
            <person name="Wang Z."/>
            <person name="Xia Z."/>
            <person name="Xiao L."/>
            <person name="Anderson O.D."/>
            <person name="Ouyang S."/>
            <person name="Liang Y."/>
            <person name="Zimin A.V."/>
            <person name="Pertea G."/>
            <person name="Qi P."/>
            <person name="Bennetzen J.L."/>
            <person name="Dai X."/>
            <person name="Dawson M.W."/>
            <person name="Muller H.G."/>
            <person name="Kugler K."/>
            <person name="Rivarola-Duarte L."/>
            <person name="Spannagl M."/>
            <person name="Mayer K.F.X."/>
            <person name="Lu F.H."/>
            <person name="Bevan M.W."/>
            <person name="Leroy P."/>
            <person name="Li P."/>
            <person name="You F.M."/>
            <person name="Sun Q."/>
            <person name="Liu Z."/>
            <person name="Lyons E."/>
            <person name="Wicker T."/>
            <person name="Salzberg S.L."/>
            <person name="Devos K.M."/>
            <person name="Dvorak J."/>
        </authorList>
    </citation>
    <scope>NUCLEOTIDE SEQUENCE [LARGE SCALE GENOMIC DNA]</scope>
    <source>
        <strain evidence="2">cv. AL8/78</strain>
    </source>
</reference>
<feature type="compositionally biased region" description="Basic residues" evidence="1">
    <location>
        <begin position="20"/>
        <end position="30"/>
    </location>
</feature>
<reference evidence="3" key="1">
    <citation type="journal article" date="2014" name="Science">
        <title>Ancient hybridizations among the ancestral genomes of bread wheat.</title>
        <authorList>
            <consortium name="International Wheat Genome Sequencing Consortium,"/>
            <person name="Marcussen T."/>
            <person name="Sandve S.R."/>
            <person name="Heier L."/>
            <person name="Spannagl M."/>
            <person name="Pfeifer M."/>
            <person name="Jakobsen K.S."/>
            <person name="Wulff B.B."/>
            <person name="Steuernagel B."/>
            <person name="Mayer K.F."/>
            <person name="Olsen O.A."/>
        </authorList>
    </citation>
    <scope>NUCLEOTIDE SEQUENCE [LARGE SCALE GENOMIC DNA]</scope>
    <source>
        <strain evidence="3">cv. AL8/78</strain>
    </source>
</reference>
<reference evidence="2" key="5">
    <citation type="journal article" date="2021" name="G3 (Bethesda)">
        <title>Aegilops tauschii genome assembly Aet v5.0 features greater sequence contiguity and improved annotation.</title>
        <authorList>
            <person name="Wang L."/>
            <person name="Zhu T."/>
            <person name="Rodriguez J.C."/>
            <person name="Deal K.R."/>
            <person name="Dubcovsky J."/>
            <person name="McGuire P.E."/>
            <person name="Lux T."/>
            <person name="Spannagl M."/>
            <person name="Mayer K.F.X."/>
            <person name="Baldrich P."/>
            <person name="Meyers B.C."/>
            <person name="Huo N."/>
            <person name="Gu Y.Q."/>
            <person name="Zhou H."/>
            <person name="Devos K.M."/>
            <person name="Bennetzen J.L."/>
            <person name="Unver T."/>
            <person name="Budak H."/>
            <person name="Gulick P.J."/>
            <person name="Galiba G."/>
            <person name="Kalapos B."/>
            <person name="Nelson D.R."/>
            <person name="Li P."/>
            <person name="You F.M."/>
            <person name="Luo M.C."/>
            <person name="Dvorak J."/>
        </authorList>
    </citation>
    <scope>NUCLEOTIDE SEQUENCE [LARGE SCALE GENOMIC DNA]</scope>
    <source>
        <strain evidence="2">cv. AL8/78</strain>
    </source>
</reference>
<evidence type="ECO:0000256" key="1">
    <source>
        <dbReference type="SAM" id="MobiDB-lite"/>
    </source>
</evidence>
<dbReference type="Proteomes" id="UP000015105">
    <property type="component" value="Chromosome 1D"/>
</dbReference>
<accession>A0A452Z1L7</accession>
<name>A0A452Z1L7_AEGTS</name>
<sequence length="41" mass="4310">WQPTASITASSVGSGFIRKIPPKPRPHARSPAKLVTPPCDG</sequence>
<protein>
    <submittedName>
        <fullName evidence="2">Uncharacterized protein</fullName>
    </submittedName>
</protein>
<evidence type="ECO:0000313" key="3">
    <source>
        <dbReference type="Proteomes" id="UP000015105"/>
    </source>
</evidence>
<keyword evidence="3" id="KW-1185">Reference proteome</keyword>
<reference evidence="2" key="4">
    <citation type="submission" date="2019-03" db="UniProtKB">
        <authorList>
            <consortium name="EnsemblPlants"/>
        </authorList>
    </citation>
    <scope>IDENTIFICATION</scope>
</reference>
<dbReference type="AlphaFoldDB" id="A0A452Z1L7"/>